<name>A0A7J6NI64_PEROL</name>
<gene>
    <name evidence="1" type="ORF">FOZ60_009000</name>
</gene>
<dbReference type="EMBL" id="JABANP010000360">
    <property type="protein sequence ID" value="KAF4683549.1"/>
    <property type="molecule type" value="Genomic_DNA"/>
</dbReference>
<comment type="caution">
    <text evidence="1">The sequence shown here is derived from an EMBL/GenBank/DDBJ whole genome shotgun (WGS) entry which is preliminary data.</text>
</comment>
<proteinExistence type="predicted"/>
<evidence type="ECO:0000313" key="2">
    <source>
        <dbReference type="Proteomes" id="UP000541610"/>
    </source>
</evidence>
<dbReference type="Proteomes" id="UP000541610">
    <property type="component" value="Unassembled WGS sequence"/>
</dbReference>
<evidence type="ECO:0000313" key="1">
    <source>
        <dbReference type="EMBL" id="KAF4683549.1"/>
    </source>
</evidence>
<reference evidence="1 2" key="1">
    <citation type="submission" date="2020-04" db="EMBL/GenBank/DDBJ databases">
        <title>Perkinsus olseni comparative genomics.</title>
        <authorList>
            <person name="Bogema D.R."/>
        </authorList>
    </citation>
    <scope>NUCLEOTIDE SEQUENCE [LARGE SCALE GENOMIC DNA]</scope>
    <source>
        <strain evidence="1">00978-12</strain>
    </source>
</reference>
<accession>A0A7J6NI64</accession>
<sequence length="277" mass="30414">MLRGALRSTSSSTWDSAVDVPVLVDSGAGGNYLLVCDTDADSLIHSSGALFTPSKSSGPVKSVSLADGSRRTISKSVDVTIGIYPVGSCGRESLVGQQQSAGALGSDYQRLDLCYDRRRMCLPYWYNTIKFLLANAGLVEPENLNPLAEIQPGDLATLTHYGKNSITTSFRKRELKFLRVTPTLTPAASISLGPYPLRSVTGFTYTLGFDKTGPDALDWRVELDRFFRNTGLMDYDKFYPSAPSQEWDLTVLTYTSGHSIVTNFQEEKVELKRVARN</sequence>
<organism evidence="1 2">
    <name type="scientific">Perkinsus olseni</name>
    <name type="common">Perkinsus atlanticus</name>
    <dbReference type="NCBI Taxonomy" id="32597"/>
    <lineage>
        <taxon>Eukaryota</taxon>
        <taxon>Sar</taxon>
        <taxon>Alveolata</taxon>
        <taxon>Perkinsozoa</taxon>
        <taxon>Perkinsea</taxon>
        <taxon>Perkinsida</taxon>
        <taxon>Perkinsidae</taxon>
        <taxon>Perkinsus</taxon>
    </lineage>
</organism>
<protein>
    <submittedName>
        <fullName evidence="1">Uncharacterized protein</fullName>
    </submittedName>
</protein>
<dbReference type="AlphaFoldDB" id="A0A7J6NI64"/>